<dbReference type="SUPFAM" id="SSF53850">
    <property type="entry name" value="Periplasmic binding protein-like II"/>
    <property type="match status" value="1"/>
</dbReference>
<dbReference type="Proteomes" id="UP000028826">
    <property type="component" value="Unassembled WGS sequence"/>
</dbReference>
<keyword evidence="3" id="KW-1003">Cell membrane</keyword>
<accession>A0A086Y207</accession>
<dbReference type="Gene3D" id="3.40.190.10">
    <property type="entry name" value="Periplasmic binding protein-like II"/>
    <property type="match status" value="2"/>
</dbReference>
<evidence type="ECO:0000256" key="4">
    <source>
        <dbReference type="ARBA" id="ARBA00022519"/>
    </source>
</evidence>
<evidence type="ECO:0000313" key="7">
    <source>
        <dbReference type="Proteomes" id="UP000028826"/>
    </source>
</evidence>
<dbReference type="EMBL" id="JGYG01000008">
    <property type="protein sequence ID" value="KFI28307.1"/>
    <property type="molecule type" value="Genomic_DNA"/>
</dbReference>
<dbReference type="GO" id="GO:0012505">
    <property type="term" value="C:endomembrane system"/>
    <property type="evidence" value="ECO:0007669"/>
    <property type="project" value="UniProtKB-SubCell"/>
</dbReference>
<dbReference type="PANTHER" id="PTHR30024">
    <property type="entry name" value="ALIPHATIC SULFONATES-BINDING PROTEIN-RELATED"/>
    <property type="match status" value="1"/>
</dbReference>
<dbReference type="OrthoDB" id="570524at2"/>
<dbReference type="eggNOG" id="COG0715">
    <property type="taxonomic scope" value="Bacteria"/>
</dbReference>
<name>A0A086Y207_9RHOB</name>
<dbReference type="PANTHER" id="PTHR30024:SF43">
    <property type="entry name" value="BLL4572 PROTEIN"/>
    <property type="match status" value="1"/>
</dbReference>
<comment type="subcellular location">
    <subcellularLocation>
        <location evidence="1">Endomembrane system</location>
    </subcellularLocation>
</comment>
<keyword evidence="5" id="KW-0472">Membrane</keyword>
<keyword evidence="4" id="KW-0997">Cell inner membrane</keyword>
<protein>
    <submittedName>
        <fullName evidence="6">Nitrate transporter</fullName>
    </submittedName>
</protein>
<dbReference type="InterPro" id="IPR044527">
    <property type="entry name" value="NrtA/CpmA_ABC-bd_dom"/>
</dbReference>
<keyword evidence="7" id="KW-1185">Reference proteome</keyword>
<evidence type="ECO:0000256" key="2">
    <source>
        <dbReference type="ARBA" id="ARBA00022448"/>
    </source>
</evidence>
<reference evidence="6 7" key="1">
    <citation type="submission" date="2014-03" db="EMBL/GenBank/DDBJ databases">
        <title>Genome of Haematobacter massiliensis CCUG 47968.</title>
        <authorList>
            <person name="Wang D."/>
            <person name="Wang G."/>
        </authorList>
    </citation>
    <scope>NUCLEOTIDE SEQUENCE [LARGE SCALE GENOMIC DNA]</scope>
    <source>
        <strain evidence="6 7">CCUG 47968</strain>
    </source>
</reference>
<dbReference type="Pfam" id="PF13379">
    <property type="entry name" value="NMT1_2"/>
    <property type="match status" value="1"/>
</dbReference>
<dbReference type="STRING" id="195105.CN97_18660"/>
<evidence type="ECO:0000256" key="3">
    <source>
        <dbReference type="ARBA" id="ARBA00022475"/>
    </source>
</evidence>
<evidence type="ECO:0000256" key="5">
    <source>
        <dbReference type="ARBA" id="ARBA00023136"/>
    </source>
</evidence>
<dbReference type="AlphaFoldDB" id="A0A086Y207"/>
<organism evidence="6 7">
    <name type="scientific">Haematobacter massiliensis</name>
    <dbReference type="NCBI Taxonomy" id="195105"/>
    <lineage>
        <taxon>Bacteria</taxon>
        <taxon>Pseudomonadati</taxon>
        <taxon>Pseudomonadota</taxon>
        <taxon>Alphaproteobacteria</taxon>
        <taxon>Rhodobacterales</taxon>
        <taxon>Paracoccaceae</taxon>
        <taxon>Haematobacter</taxon>
    </lineage>
</organism>
<proteinExistence type="predicted"/>
<evidence type="ECO:0000313" key="6">
    <source>
        <dbReference type="EMBL" id="KFI28307.1"/>
    </source>
</evidence>
<dbReference type="CDD" id="cd13553">
    <property type="entry name" value="PBP2_NrtA_CpmA_like"/>
    <property type="match status" value="1"/>
</dbReference>
<comment type="caution">
    <text evidence="6">The sequence shown here is derived from an EMBL/GenBank/DDBJ whole genome shotgun (WGS) entry which is preliminary data.</text>
</comment>
<keyword evidence="2" id="KW-0813">Transport</keyword>
<gene>
    <name evidence="6" type="ORF">CN97_18660</name>
</gene>
<dbReference type="RefSeq" id="WP_035711935.1">
    <property type="nucleotide sequence ID" value="NZ_CAMIFG010000018.1"/>
</dbReference>
<sequence>MTGIPLTAGFIALTDAGPLIVARELGFAEEEGLELKLSRQPSWSALRDQLAFGQVQAAHLLSPLPVAMTLGLGGLGSAVDVVQVMSIGGMIIGVSTALGLRLREGGHDFGFDDAYAAGRQLIAVTGGALRIGVPFPFSMHAELVHYWLEALGPLPPGLVIRTVPPPQMAEAMAAGEIDAFCVGEPWGSIAVETGVGQLLLPGSAIWSFAPDKVLAMRHDVVEAEPDMTARLMRALWKGGRWLAEPGNIIAAAELLARPEYVGVPRAVIERALTQHIVTMPGGEPRPVPQFQEFFAGLAPFPWRSQGEWIGARLARRYGLDAEHAREVGKAVFRSDLYRANLGRVGALQPGASAKVEGALEADLALPTRQGTMILSRSRFFDGAIFDPDRS</sequence>
<evidence type="ECO:0000256" key="1">
    <source>
        <dbReference type="ARBA" id="ARBA00004308"/>
    </source>
</evidence>